<feature type="domain" description="CMP/dCMP-type deaminase" evidence="15">
    <location>
        <begin position="1"/>
        <end position="126"/>
    </location>
</feature>
<dbReference type="eggNOG" id="COG1985">
    <property type="taxonomic scope" value="Bacteria"/>
</dbReference>
<dbReference type="Gene3D" id="3.40.140.10">
    <property type="entry name" value="Cytidine Deaminase, domain 2"/>
    <property type="match status" value="1"/>
</dbReference>
<comment type="function">
    <text evidence="1 11">Converts 2,5-diamino-6-(ribosylamino)-4(3h)-pyrimidinone 5'-phosphate into 5-amino-6-(ribosylamino)-2,4(1h,3h)-pyrimidinedione 5'-phosphate.</text>
</comment>
<comment type="catalytic activity">
    <reaction evidence="9 11">
        <text>5-amino-6-(5-phospho-D-ribitylamino)uracil + NADP(+) = 5-amino-6-(5-phospho-D-ribosylamino)uracil + NADPH + H(+)</text>
        <dbReference type="Rhea" id="RHEA:17845"/>
        <dbReference type="ChEBI" id="CHEBI:15378"/>
        <dbReference type="ChEBI" id="CHEBI:57783"/>
        <dbReference type="ChEBI" id="CHEBI:58349"/>
        <dbReference type="ChEBI" id="CHEBI:58421"/>
        <dbReference type="ChEBI" id="CHEBI:58453"/>
        <dbReference type="EC" id="1.1.1.193"/>
    </reaction>
</comment>
<dbReference type="Gene3D" id="3.40.430.10">
    <property type="entry name" value="Dihydrofolate Reductase, subunit A"/>
    <property type="match status" value="1"/>
</dbReference>
<evidence type="ECO:0000256" key="10">
    <source>
        <dbReference type="ARBA" id="ARBA00049886"/>
    </source>
</evidence>
<dbReference type="GO" id="GO:0009231">
    <property type="term" value="P:riboflavin biosynthetic process"/>
    <property type="evidence" value="ECO:0007669"/>
    <property type="project" value="UniProtKB-UniPathway"/>
</dbReference>
<feature type="binding site" evidence="13">
    <location>
        <position position="198"/>
    </location>
    <ligand>
        <name>NADP(+)</name>
        <dbReference type="ChEBI" id="CHEBI:58349"/>
    </ligand>
</feature>
<dbReference type="InterPro" id="IPR011549">
    <property type="entry name" value="RibD_C"/>
</dbReference>
<protein>
    <recommendedName>
        <fullName evidence="11">Riboflavin biosynthesis protein RibD</fullName>
    </recommendedName>
    <domain>
        <recommendedName>
            <fullName evidence="11">Diaminohydroxyphosphoribosylaminopyrimidine deaminase</fullName>
            <shortName evidence="11">DRAP deaminase</shortName>
            <ecNumber evidence="11">3.5.4.26</ecNumber>
        </recommendedName>
        <alternativeName>
            <fullName evidence="11">Riboflavin-specific deaminase</fullName>
        </alternativeName>
    </domain>
    <domain>
        <recommendedName>
            <fullName evidence="11">5-amino-6-(5-phosphoribosylamino)uracil reductase</fullName>
            <ecNumber evidence="11">1.1.1.193</ecNumber>
        </recommendedName>
        <alternativeName>
            <fullName evidence="11">HTP reductase</fullName>
        </alternativeName>
    </domain>
</protein>
<dbReference type="Pfam" id="PF00383">
    <property type="entry name" value="dCMP_cyt_deam_1"/>
    <property type="match status" value="1"/>
</dbReference>
<dbReference type="InterPro" id="IPR016193">
    <property type="entry name" value="Cytidine_deaminase-like"/>
</dbReference>
<keyword evidence="11 14" id="KW-0862">Zinc</keyword>
<keyword evidence="18" id="KW-1185">Reference proteome</keyword>
<evidence type="ECO:0000256" key="4">
    <source>
        <dbReference type="ARBA" id="ARBA00005259"/>
    </source>
</evidence>
<accession>A0A023X2V0</accession>
<dbReference type="eggNOG" id="COG0117">
    <property type="taxonomic scope" value="Bacteria"/>
</dbReference>
<feature type="binding site" evidence="13">
    <location>
        <position position="172"/>
    </location>
    <ligand>
        <name>NADP(+)</name>
        <dbReference type="ChEBI" id="CHEBI:58349"/>
    </ligand>
</feature>
<dbReference type="InterPro" id="IPR024072">
    <property type="entry name" value="DHFR-like_dom_sf"/>
</dbReference>
<dbReference type="InterPro" id="IPR002125">
    <property type="entry name" value="CMP_dCMP_dom"/>
</dbReference>
<dbReference type="InterPro" id="IPR004794">
    <property type="entry name" value="Eubact_RibD"/>
</dbReference>
<dbReference type="PIRSF" id="PIRSF006769">
    <property type="entry name" value="RibD"/>
    <property type="match status" value="1"/>
</dbReference>
<dbReference type="PATRIC" id="fig|42256.3.peg.1387"/>
<dbReference type="Proteomes" id="UP000025229">
    <property type="component" value="Chromosome"/>
</dbReference>
<dbReference type="EMBL" id="JAWXXX010000001">
    <property type="protein sequence ID" value="MDX5894060.1"/>
    <property type="molecule type" value="Genomic_DNA"/>
</dbReference>
<feature type="binding site" evidence="13">
    <location>
        <position position="209"/>
    </location>
    <ligand>
        <name>substrate</name>
    </ligand>
</feature>
<dbReference type="GO" id="GO:0046872">
    <property type="term" value="F:metal ion binding"/>
    <property type="evidence" value="ECO:0007669"/>
    <property type="project" value="UniProtKB-KW"/>
</dbReference>
<evidence type="ECO:0000313" key="17">
    <source>
        <dbReference type="EMBL" id="MDX5894060.1"/>
    </source>
</evidence>
<dbReference type="PANTHER" id="PTHR38011:SF7">
    <property type="entry name" value="2,5-DIAMINO-6-RIBOSYLAMINO-4(3H)-PYRIMIDINONE 5'-PHOSPHATE REDUCTASE"/>
    <property type="match status" value="1"/>
</dbReference>
<feature type="binding site" evidence="13">
    <location>
        <position position="170"/>
    </location>
    <ligand>
        <name>substrate</name>
    </ligand>
</feature>
<name>A0A023X2V0_RUBRA</name>
<comment type="catalytic activity">
    <reaction evidence="10 11">
        <text>2,5-diamino-6-hydroxy-4-(5-phosphoribosylamino)-pyrimidine + H2O + H(+) = 5-amino-6-(5-phospho-D-ribosylamino)uracil + NH4(+)</text>
        <dbReference type="Rhea" id="RHEA:21868"/>
        <dbReference type="ChEBI" id="CHEBI:15377"/>
        <dbReference type="ChEBI" id="CHEBI:15378"/>
        <dbReference type="ChEBI" id="CHEBI:28938"/>
        <dbReference type="ChEBI" id="CHEBI:58453"/>
        <dbReference type="ChEBI" id="CHEBI:58614"/>
        <dbReference type="EC" id="3.5.4.26"/>
    </reaction>
</comment>
<feature type="binding site" evidence="13">
    <location>
        <position position="186"/>
    </location>
    <ligand>
        <name>substrate</name>
    </ligand>
</feature>
<dbReference type="Pfam" id="PF01872">
    <property type="entry name" value="RibD_C"/>
    <property type="match status" value="1"/>
</dbReference>
<evidence type="ECO:0000256" key="1">
    <source>
        <dbReference type="ARBA" id="ARBA00002151"/>
    </source>
</evidence>
<feature type="binding site" evidence="14">
    <location>
        <position position="87"/>
    </location>
    <ligand>
        <name>Zn(2+)</name>
        <dbReference type="ChEBI" id="CHEBI:29105"/>
        <note>catalytic</note>
    </ligand>
</feature>
<feature type="binding site" evidence="13">
    <location>
        <position position="202"/>
    </location>
    <ligand>
        <name>NADP(+)</name>
        <dbReference type="ChEBI" id="CHEBI:58349"/>
    </ligand>
</feature>
<dbReference type="CDD" id="cd01284">
    <property type="entry name" value="Riboflavin_deaminase-reductase"/>
    <property type="match status" value="1"/>
</dbReference>
<comment type="pathway">
    <text evidence="2 11">Cofactor biosynthesis; riboflavin biosynthesis; 5-amino-6-(D-ribitylamino)uracil from GTP: step 2/4.</text>
</comment>
<evidence type="ECO:0000256" key="14">
    <source>
        <dbReference type="PIRSR" id="PIRSR006769-3"/>
    </source>
</evidence>
<dbReference type="InterPro" id="IPR050765">
    <property type="entry name" value="Riboflavin_Biosynth_HTPR"/>
</dbReference>
<dbReference type="UniPathway" id="UPA00275">
    <property type="reaction ID" value="UER00401"/>
</dbReference>
<keyword evidence="6 11" id="KW-0521">NADP</keyword>
<keyword evidence="11" id="KW-0686">Riboflavin biosynthesis</keyword>
<feature type="binding site" evidence="13">
    <location>
        <position position="206"/>
    </location>
    <ligand>
        <name>substrate</name>
    </ligand>
</feature>
<organism evidence="16 18">
    <name type="scientific">Rubrobacter radiotolerans</name>
    <name type="common">Arthrobacter radiotolerans</name>
    <dbReference type="NCBI Taxonomy" id="42256"/>
    <lineage>
        <taxon>Bacteria</taxon>
        <taxon>Bacillati</taxon>
        <taxon>Actinomycetota</taxon>
        <taxon>Rubrobacteria</taxon>
        <taxon>Rubrobacterales</taxon>
        <taxon>Rubrobacteraceae</taxon>
        <taxon>Rubrobacter</taxon>
    </lineage>
</organism>
<dbReference type="NCBIfam" id="TIGR00326">
    <property type="entry name" value="eubact_ribD"/>
    <property type="match status" value="1"/>
</dbReference>
<keyword evidence="7 11" id="KW-0560">Oxidoreductase</keyword>
<gene>
    <name evidence="17" type="primary">ribD</name>
    <name evidence="16" type="ORF">RradSPS_1370</name>
    <name evidence="17" type="ORF">SIL72_08465</name>
</gene>
<dbReference type="HOGENOM" id="CLU_036590_1_0_11"/>
<evidence type="ECO:0000256" key="3">
    <source>
        <dbReference type="ARBA" id="ARBA00004910"/>
    </source>
</evidence>
<reference evidence="17" key="2">
    <citation type="submission" date="2023-11" db="EMBL/GenBank/DDBJ databases">
        <title>MicrobeMod: A computational toolkit for identifying prokaryotic methylation and restriction-modification with nanopore sequencing.</title>
        <authorList>
            <person name="Crits-Christoph A."/>
            <person name="Kang S.C."/>
            <person name="Lee H."/>
            <person name="Ostrov N."/>
        </authorList>
    </citation>
    <scope>NUCLEOTIDE SEQUENCE</scope>
    <source>
        <strain evidence="17">ATCC 51242</strain>
    </source>
</reference>
<dbReference type="GO" id="GO:0008835">
    <property type="term" value="F:diaminohydroxyphosphoribosylaminopyrimidine deaminase activity"/>
    <property type="evidence" value="ECO:0007669"/>
    <property type="project" value="UniProtKB-EC"/>
</dbReference>
<dbReference type="EMBL" id="CP007514">
    <property type="protein sequence ID" value="AHY46653.1"/>
    <property type="molecule type" value="Genomic_DNA"/>
</dbReference>
<sequence length="388" mass="41995">MDRDSFMGLARSLAERGRYTAAPNPLVGAVVVGVGGEIVGRGWHVRPGELHAEAMALVEAGEDARGATMYVTLEPCNHHRYSPGPPCSEAIVRAGIRRVVVGHLDPNPWMNGRSIEVLREAGIEVEVLGEPVFEVQNERFFWRKRTGRPFVHLKLATTLDGRIATERGNSEWITGKESRREVHRLRAEAGAVLVGAGTARTDDPRLTVRDLGEAGVEPRRVKRIVLDPRLTLSPKSNLARTAGEEPVIVFADHKRFDGRERALKVLGVEVVGVPADGRGLDLTFVLNELGAREVSGLLVEGGGQTARHFLQRGLVNKVSIFYAPKFVGSSGVPSVGDLGVASMADALRFTISDVRRFGEDAAVTLYPVGSAGARFAGEGEEWDVHRAG</sequence>
<dbReference type="PANTHER" id="PTHR38011">
    <property type="entry name" value="DIHYDROFOLATE REDUCTASE FAMILY PROTEIN (AFU_ORTHOLOGUE AFUA_8G06820)"/>
    <property type="match status" value="1"/>
</dbReference>
<dbReference type="PROSITE" id="PS51747">
    <property type="entry name" value="CYT_DCMP_DEAMINASES_2"/>
    <property type="match status" value="1"/>
</dbReference>
<evidence type="ECO:0000256" key="11">
    <source>
        <dbReference type="PIRNR" id="PIRNR006769"/>
    </source>
</evidence>
<dbReference type="GO" id="GO:0008703">
    <property type="term" value="F:5-amino-6-(5-phosphoribosylamino)uracil reductase activity"/>
    <property type="evidence" value="ECO:0007669"/>
    <property type="project" value="UniProtKB-EC"/>
</dbReference>
<feature type="binding site" evidence="13">
    <location>
        <position position="300"/>
    </location>
    <ligand>
        <name>substrate</name>
    </ligand>
</feature>
<keyword evidence="11 17" id="KW-0378">Hydrolase</keyword>
<feature type="binding site" evidence="14">
    <location>
        <position position="51"/>
    </location>
    <ligand>
        <name>Zn(2+)</name>
        <dbReference type="ChEBI" id="CHEBI:29105"/>
        <note>catalytic</note>
    </ligand>
</feature>
<dbReference type="KEGG" id="rrd:RradSPS_1370"/>
<keyword evidence="11 14" id="KW-0479">Metal-binding</keyword>
<dbReference type="NCBIfam" id="TIGR00227">
    <property type="entry name" value="ribD_Cterm"/>
    <property type="match status" value="1"/>
</dbReference>
<reference evidence="16 18" key="1">
    <citation type="submission" date="2014-03" db="EMBL/GenBank/DDBJ databases">
        <title>Complete genome sequence of the Radio-Resistant Rubrobacter radiotolerans RSPS-4.</title>
        <authorList>
            <person name="Egas C.C."/>
            <person name="Barroso C.C."/>
            <person name="Froufe H.J.C."/>
            <person name="Pacheco J.J."/>
            <person name="Albuquerque L.L."/>
            <person name="da Costa M.M.S."/>
        </authorList>
    </citation>
    <scope>NUCLEOTIDE SEQUENCE [LARGE SCALE GENOMIC DNA]</scope>
    <source>
        <strain evidence="16 18">RSPS-4</strain>
    </source>
</reference>
<comment type="cofactor">
    <cofactor evidence="11 14">
        <name>Zn(2+)</name>
        <dbReference type="ChEBI" id="CHEBI:29105"/>
    </cofactor>
    <text evidence="11 14">Binds 1 zinc ion.</text>
</comment>
<evidence type="ECO:0000313" key="16">
    <source>
        <dbReference type="EMBL" id="AHY46653.1"/>
    </source>
</evidence>
<feature type="binding site" evidence="13">
    <location>
        <position position="156"/>
    </location>
    <ligand>
        <name>NADP(+)</name>
        <dbReference type="ChEBI" id="CHEBI:58349"/>
    </ligand>
</feature>
<evidence type="ECO:0000256" key="9">
    <source>
        <dbReference type="ARBA" id="ARBA00049861"/>
    </source>
</evidence>
<evidence type="ECO:0000256" key="2">
    <source>
        <dbReference type="ARBA" id="ARBA00004882"/>
    </source>
</evidence>
<feature type="binding site" evidence="14">
    <location>
        <position position="76"/>
    </location>
    <ligand>
        <name>Zn(2+)</name>
        <dbReference type="ChEBI" id="CHEBI:29105"/>
        <note>catalytic</note>
    </ligand>
</feature>
<comment type="pathway">
    <text evidence="3 11">Cofactor biosynthesis; riboflavin biosynthesis; 5-amino-6-(D-ribitylamino)uracil from GTP: step 3/4.</text>
</comment>
<proteinExistence type="inferred from homology"/>
<dbReference type="SUPFAM" id="SSF53927">
    <property type="entry name" value="Cytidine deaminase-like"/>
    <property type="match status" value="1"/>
</dbReference>
<dbReference type="EC" id="1.1.1.193" evidence="11"/>
<dbReference type="Proteomes" id="UP001281130">
    <property type="component" value="Unassembled WGS sequence"/>
</dbReference>
<dbReference type="InterPro" id="IPR002734">
    <property type="entry name" value="RibDG_C"/>
</dbReference>
<evidence type="ECO:0000259" key="15">
    <source>
        <dbReference type="PROSITE" id="PS51747"/>
    </source>
</evidence>
<dbReference type="AlphaFoldDB" id="A0A023X2V0"/>
<evidence type="ECO:0000256" key="7">
    <source>
        <dbReference type="ARBA" id="ARBA00023002"/>
    </source>
</evidence>
<evidence type="ECO:0000256" key="12">
    <source>
        <dbReference type="PIRSR" id="PIRSR006769-1"/>
    </source>
</evidence>
<comment type="similarity">
    <text evidence="5 11">In the C-terminal section; belongs to the HTP reductase family.</text>
</comment>
<comment type="similarity">
    <text evidence="4 11">In the N-terminal section; belongs to the cytidine and deoxycytidylate deaminase family.</text>
</comment>
<evidence type="ECO:0000313" key="18">
    <source>
        <dbReference type="Proteomes" id="UP000025229"/>
    </source>
</evidence>
<dbReference type="RefSeq" id="WP_051589487.1">
    <property type="nucleotide sequence ID" value="NZ_CP007514.1"/>
</dbReference>
<evidence type="ECO:0000256" key="5">
    <source>
        <dbReference type="ARBA" id="ARBA00007417"/>
    </source>
</evidence>
<evidence type="ECO:0000256" key="6">
    <source>
        <dbReference type="ARBA" id="ARBA00022857"/>
    </source>
</evidence>
<evidence type="ECO:0000256" key="8">
    <source>
        <dbReference type="ARBA" id="ARBA00023268"/>
    </source>
</evidence>
<dbReference type="GO" id="GO:0050661">
    <property type="term" value="F:NADP binding"/>
    <property type="evidence" value="ECO:0007669"/>
    <property type="project" value="InterPro"/>
</dbReference>
<dbReference type="OrthoDB" id="9800865at2"/>
<dbReference type="EC" id="3.5.4.26" evidence="11"/>
<dbReference type="SUPFAM" id="SSF53597">
    <property type="entry name" value="Dihydrofolate reductase-like"/>
    <property type="match status" value="1"/>
</dbReference>
<dbReference type="STRING" id="42256.RradSPS_1370"/>
<evidence type="ECO:0000256" key="13">
    <source>
        <dbReference type="PIRSR" id="PIRSR006769-2"/>
    </source>
</evidence>
<feature type="active site" description="Proton donor" evidence="12">
    <location>
        <position position="53"/>
    </location>
</feature>
<keyword evidence="8" id="KW-0511">Multifunctional enzyme</keyword>